<sequence length="465" mass="50859">MMIRKTLDVLDDRLGTNSFARSALNKVFPDHWSFLLGEVIMYCLVVLIATGTYLSFFFVPSAKLVTYEGSYEPLRGLHMSQAYESTMRLSFDVRAGLLIRQMHHWAALLFVAALVAHVLRVFFTGAYRKPRELNWVIGVTLLLLAVFNGFSGYSLPDDLLSGTGLRIAYSSALAVPVVGSWIAFLVFGGEFPAPDLLSRLFVLHVLLVPGLIIGLLSAHLAMVWRQKHTQFPGPGRTEENVVGTRLWPTYTARAVGLFAGVTGLIALLGGLAQINPVWLFGPFEPAAVTTAAQPDWYMGWLEGAFRLMPPARTEVFGYELSEVFLPGVVLPGLTFGLLYAWPFVERRLTKDRAAHNLLDRPSEHPWRTSLGTAVVAFYFVLFLAGSQDIAAQHLEVPVGRVTAALQVMLFVLPVVVGLITGRVCSDIRGKARLEHRKEEIEGHLASAPAPPPAPGDPAPGSSAGS</sequence>
<feature type="compositionally biased region" description="Pro residues" evidence="16">
    <location>
        <begin position="448"/>
        <end position="457"/>
    </location>
</feature>
<keyword evidence="6" id="KW-1003">Cell membrane</keyword>
<dbReference type="PANTHER" id="PTHR19271">
    <property type="entry name" value="CYTOCHROME B"/>
    <property type="match status" value="1"/>
</dbReference>
<dbReference type="GO" id="GO:0022904">
    <property type="term" value="P:respiratory electron transport chain"/>
    <property type="evidence" value="ECO:0007669"/>
    <property type="project" value="InterPro"/>
</dbReference>
<feature type="domain" description="Cytochrome b/b6 N-terminal region profile" evidence="18">
    <location>
        <begin position="6"/>
        <end position="232"/>
    </location>
</feature>
<dbReference type="InterPro" id="IPR005797">
    <property type="entry name" value="Cyt_b/b6_N"/>
</dbReference>
<feature type="transmembrane region" description="Helical" evidence="17">
    <location>
        <begin position="104"/>
        <end position="123"/>
    </location>
</feature>
<evidence type="ECO:0000256" key="12">
    <source>
        <dbReference type="ARBA" id="ARBA00023004"/>
    </source>
</evidence>
<comment type="subcellular location">
    <subcellularLocation>
        <location evidence="2">Cell membrane</location>
        <topology evidence="2">Multi-pass membrane protein</topology>
    </subcellularLocation>
</comment>
<evidence type="ECO:0000256" key="14">
    <source>
        <dbReference type="ARBA" id="ARBA00029351"/>
    </source>
</evidence>
<keyword evidence="12" id="KW-0408">Iron</keyword>
<evidence type="ECO:0000256" key="4">
    <source>
        <dbReference type="ARBA" id="ARBA00016116"/>
    </source>
</evidence>
<evidence type="ECO:0000256" key="2">
    <source>
        <dbReference type="ARBA" id="ARBA00004651"/>
    </source>
</evidence>
<name>A0A6J4JBF6_9ACTN</name>
<dbReference type="GO" id="GO:0046872">
    <property type="term" value="F:metal ion binding"/>
    <property type="evidence" value="ECO:0007669"/>
    <property type="project" value="UniProtKB-KW"/>
</dbReference>
<comment type="cofactor">
    <cofactor evidence="1">
        <name>heme</name>
        <dbReference type="ChEBI" id="CHEBI:30413"/>
    </cofactor>
</comment>
<evidence type="ECO:0000256" key="13">
    <source>
        <dbReference type="ARBA" id="ARBA00023136"/>
    </source>
</evidence>
<feature type="transmembrane region" description="Helical" evidence="17">
    <location>
        <begin position="135"/>
        <end position="155"/>
    </location>
</feature>
<keyword evidence="11 17" id="KW-1133">Transmembrane helix</keyword>
<feature type="transmembrane region" description="Helical" evidence="17">
    <location>
        <begin position="323"/>
        <end position="344"/>
    </location>
</feature>
<feature type="transmembrane region" description="Helical" evidence="17">
    <location>
        <begin position="254"/>
        <end position="274"/>
    </location>
</feature>
<keyword evidence="5" id="KW-0813">Transport</keyword>
<keyword evidence="10" id="KW-1278">Translocase</keyword>
<dbReference type="EMBL" id="CADCSZ010000212">
    <property type="protein sequence ID" value="CAA9274397.1"/>
    <property type="molecule type" value="Genomic_DNA"/>
</dbReference>
<evidence type="ECO:0000256" key="6">
    <source>
        <dbReference type="ARBA" id="ARBA00022475"/>
    </source>
</evidence>
<dbReference type="GO" id="GO:0016491">
    <property type="term" value="F:oxidoreductase activity"/>
    <property type="evidence" value="ECO:0007669"/>
    <property type="project" value="UniProtKB-KW"/>
</dbReference>
<evidence type="ECO:0000256" key="11">
    <source>
        <dbReference type="ARBA" id="ARBA00022989"/>
    </source>
</evidence>
<feature type="transmembrane region" description="Helical" evidence="17">
    <location>
        <begin position="167"/>
        <end position="189"/>
    </location>
</feature>
<dbReference type="PROSITE" id="PS51002">
    <property type="entry name" value="CYTB_NTER"/>
    <property type="match status" value="1"/>
</dbReference>
<dbReference type="EC" id="7.1.1.8" evidence="3"/>
<dbReference type="FunFam" id="1.20.810.10:FF:000007">
    <property type="entry name" value="Ubiquinol-cytochrome C reductase B subunit"/>
    <property type="match status" value="1"/>
</dbReference>
<dbReference type="InterPro" id="IPR027387">
    <property type="entry name" value="Cytb/b6-like_sf"/>
</dbReference>
<feature type="region of interest" description="Disordered" evidence="16">
    <location>
        <begin position="438"/>
        <end position="465"/>
    </location>
</feature>
<evidence type="ECO:0000259" key="18">
    <source>
        <dbReference type="PROSITE" id="PS51002"/>
    </source>
</evidence>
<evidence type="ECO:0000256" key="16">
    <source>
        <dbReference type="SAM" id="MobiDB-lite"/>
    </source>
</evidence>
<dbReference type="PANTHER" id="PTHR19271:SF16">
    <property type="entry name" value="CYTOCHROME B"/>
    <property type="match status" value="1"/>
</dbReference>
<keyword evidence="13 17" id="KW-0472">Membrane</keyword>
<evidence type="ECO:0000256" key="15">
    <source>
        <dbReference type="ARBA" id="ARBA00029568"/>
    </source>
</evidence>
<evidence type="ECO:0000256" key="10">
    <source>
        <dbReference type="ARBA" id="ARBA00022967"/>
    </source>
</evidence>
<comment type="catalytic activity">
    <reaction evidence="14">
        <text>a quinol + 2 Fe(III)-[cytochrome c](out) = a quinone + 2 Fe(II)-[cytochrome c](out) + 2 H(+)(out)</text>
        <dbReference type="Rhea" id="RHEA:11484"/>
        <dbReference type="Rhea" id="RHEA-COMP:10350"/>
        <dbReference type="Rhea" id="RHEA-COMP:14399"/>
        <dbReference type="ChEBI" id="CHEBI:15378"/>
        <dbReference type="ChEBI" id="CHEBI:24646"/>
        <dbReference type="ChEBI" id="CHEBI:29033"/>
        <dbReference type="ChEBI" id="CHEBI:29034"/>
        <dbReference type="ChEBI" id="CHEBI:132124"/>
        <dbReference type="EC" id="7.1.1.8"/>
    </reaction>
</comment>
<evidence type="ECO:0000313" key="19">
    <source>
        <dbReference type="EMBL" id="CAA9274397.1"/>
    </source>
</evidence>
<keyword evidence="8 17" id="KW-0812">Transmembrane</keyword>
<feature type="transmembrane region" description="Helical" evidence="17">
    <location>
        <begin position="404"/>
        <end position="424"/>
    </location>
</feature>
<keyword evidence="19" id="KW-0560">Oxidoreductase</keyword>
<feature type="transmembrane region" description="Helical" evidence="17">
    <location>
        <begin position="201"/>
        <end position="224"/>
    </location>
</feature>
<feature type="transmembrane region" description="Helical" evidence="17">
    <location>
        <begin position="39"/>
        <end position="59"/>
    </location>
</feature>
<proteinExistence type="predicted"/>
<dbReference type="SUPFAM" id="SSF81342">
    <property type="entry name" value="Transmembrane di-heme cytochromes"/>
    <property type="match status" value="1"/>
</dbReference>
<evidence type="ECO:0000256" key="8">
    <source>
        <dbReference type="ARBA" id="ARBA00022692"/>
    </source>
</evidence>
<dbReference type="GO" id="GO:0005886">
    <property type="term" value="C:plasma membrane"/>
    <property type="evidence" value="ECO:0007669"/>
    <property type="project" value="UniProtKB-SubCell"/>
</dbReference>
<evidence type="ECO:0000256" key="3">
    <source>
        <dbReference type="ARBA" id="ARBA00012951"/>
    </source>
</evidence>
<accession>A0A6J4JBF6</accession>
<feature type="transmembrane region" description="Helical" evidence="17">
    <location>
        <begin position="365"/>
        <end position="384"/>
    </location>
</feature>
<reference evidence="19" key="1">
    <citation type="submission" date="2020-02" db="EMBL/GenBank/DDBJ databases">
        <authorList>
            <person name="Meier V. D."/>
        </authorList>
    </citation>
    <scope>NUCLEOTIDE SEQUENCE</scope>
    <source>
        <strain evidence="19">AVDCRST_MAG76</strain>
    </source>
</reference>
<dbReference type="Pfam" id="PF13631">
    <property type="entry name" value="Cytochrom_B_N_2"/>
    <property type="match status" value="1"/>
</dbReference>
<dbReference type="InterPro" id="IPR016174">
    <property type="entry name" value="Di-haem_cyt_TM"/>
</dbReference>
<keyword evidence="9" id="KW-0479">Metal-binding</keyword>
<evidence type="ECO:0000256" key="5">
    <source>
        <dbReference type="ARBA" id="ARBA00022448"/>
    </source>
</evidence>
<dbReference type="Gene3D" id="1.20.810.10">
    <property type="entry name" value="Cytochrome Bc1 Complex, Chain C"/>
    <property type="match status" value="1"/>
</dbReference>
<dbReference type="GO" id="GO:0008121">
    <property type="term" value="F:quinol-cytochrome-c reductase activity"/>
    <property type="evidence" value="ECO:0007669"/>
    <property type="project" value="UniProtKB-EC"/>
</dbReference>
<evidence type="ECO:0000256" key="17">
    <source>
        <dbReference type="SAM" id="Phobius"/>
    </source>
</evidence>
<gene>
    <name evidence="19" type="ORF">AVDCRST_MAG76-3535</name>
</gene>
<protein>
    <recommendedName>
        <fullName evidence="4">Cytochrome bc1 complex cytochrome b subunit</fullName>
        <ecNumber evidence="3">7.1.1.8</ecNumber>
    </recommendedName>
    <alternativeName>
        <fullName evidence="15">Cytochrome bc1 reductase complex subunit QcrB</fullName>
    </alternativeName>
</protein>
<organism evidence="19">
    <name type="scientific">uncultured Acidimicrobiales bacterium</name>
    <dbReference type="NCBI Taxonomy" id="310071"/>
    <lineage>
        <taxon>Bacteria</taxon>
        <taxon>Bacillati</taxon>
        <taxon>Actinomycetota</taxon>
        <taxon>Acidimicrobiia</taxon>
        <taxon>Acidimicrobiales</taxon>
        <taxon>environmental samples</taxon>
    </lineage>
</organism>
<evidence type="ECO:0000256" key="7">
    <source>
        <dbReference type="ARBA" id="ARBA00022617"/>
    </source>
</evidence>
<keyword evidence="7" id="KW-0349">Heme</keyword>
<evidence type="ECO:0000256" key="9">
    <source>
        <dbReference type="ARBA" id="ARBA00022723"/>
    </source>
</evidence>
<evidence type="ECO:0000256" key="1">
    <source>
        <dbReference type="ARBA" id="ARBA00001971"/>
    </source>
</evidence>
<dbReference type="AlphaFoldDB" id="A0A6J4JBF6"/>